<evidence type="ECO:0000256" key="2">
    <source>
        <dbReference type="ARBA" id="ARBA00023163"/>
    </source>
</evidence>
<dbReference type="PROSITE" id="PS51843">
    <property type="entry name" value="NR_LBD"/>
    <property type="match status" value="1"/>
</dbReference>
<comment type="caution">
    <text evidence="7">The sequence shown here is derived from an EMBL/GenBank/DDBJ whole genome shotgun (WGS) entry which is preliminary data.</text>
</comment>
<dbReference type="AlphaFoldDB" id="A0A8S3K256"/>
<feature type="domain" description="NR LBD" evidence="5">
    <location>
        <begin position="36"/>
        <end position="135"/>
    </location>
</feature>
<evidence type="ECO:0000313" key="8">
    <source>
        <dbReference type="Proteomes" id="UP000681720"/>
    </source>
</evidence>
<dbReference type="InterPro" id="IPR000536">
    <property type="entry name" value="Nucl_hrmn_rcpt_lig-bd"/>
</dbReference>
<keyword evidence="2" id="KW-0804">Transcription</keyword>
<feature type="region of interest" description="Disordered" evidence="4">
    <location>
        <begin position="1"/>
        <end position="32"/>
    </location>
</feature>
<dbReference type="Proteomes" id="UP000681967">
    <property type="component" value="Unassembled WGS sequence"/>
</dbReference>
<gene>
    <name evidence="6" type="ORF">BYL167_LOCUS74051</name>
    <name evidence="7" type="ORF">GIL414_LOCUS85311</name>
</gene>
<sequence length="135" mass="15529">VQKERDRLGRQRNHNYNSRMDTTKSTTRLHGDVDEDDDLSIMALLRAEQTAKEYIGRQIQLDRHPSNTERVQATLETIGISMNYQLRSLIEWAKDLKGFIELSDNDKIALLRGHTGENLVLGLACRSLNCDDYLL</sequence>
<dbReference type="EMBL" id="CAJOBJ010369804">
    <property type="protein sequence ID" value="CAF5222894.1"/>
    <property type="molecule type" value="Genomic_DNA"/>
</dbReference>
<feature type="non-terminal residue" evidence="7">
    <location>
        <position position="135"/>
    </location>
</feature>
<dbReference type="SUPFAM" id="SSF48508">
    <property type="entry name" value="Nuclear receptor ligand-binding domain"/>
    <property type="match status" value="1"/>
</dbReference>
<evidence type="ECO:0000313" key="6">
    <source>
        <dbReference type="EMBL" id="CAF5158918.1"/>
    </source>
</evidence>
<feature type="compositionally biased region" description="Polar residues" evidence="4">
    <location>
        <begin position="14"/>
        <end position="28"/>
    </location>
</feature>
<evidence type="ECO:0000259" key="5">
    <source>
        <dbReference type="PROSITE" id="PS51843"/>
    </source>
</evidence>
<accession>A0A8S3K256</accession>
<name>A0A8S3K256_9BILA</name>
<organism evidence="7 8">
    <name type="scientific">Rotaria magnacalcarata</name>
    <dbReference type="NCBI Taxonomy" id="392030"/>
    <lineage>
        <taxon>Eukaryota</taxon>
        <taxon>Metazoa</taxon>
        <taxon>Spiralia</taxon>
        <taxon>Gnathifera</taxon>
        <taxon>Rotifera</taxon>
        <taxon>Eurotatoria</taxon>
        <taxon>Bdelloidea</taxon>
        <taxon>Philodinida</taxon>
        <taxon>Philodinidae</taxon>
        <taxon>Rotaria</taxon>
    </lineage>
</organism>
<dbReference type="EMBL" id="CAJOBH010263924">
    <property type="protein sequence ID" value="CAF5158918.1"/>
    <property type="molecule type" value="Genomic_DNA"/>
</dbReference>
<dbReference type="InterPro" id="IPR035500">
    <property type="entry name" value="NHR-like_dom_sf"/>
</dbReference>
<evidence type="ECO:0000313" key="7">
    <source>
        <dbReference type="EMBL" id="CAF5222894.1"/>
    </source>
</evidence>
<keyword evidence="3" id="KW-0675">Receptor</keyword>
<evidence type="ECO:0000256" key="4">
    <source>
        <dbReference type="SAM" id="MobiDB-lite"/>
    </source>
</evidence>
<protein>
    <recommendedName>
        <fullName evidence="5">NR LBD domain-containing protein</fullName>
    </recommendedName>
</protein>
<evidence type="ECO:0000256" key="1">
    <source>
        <dbReference type="ARBA" id="ARBA00023015"/>
    </source>
</evidence>
<evidence type="ECO:0000256" key="3">
    <source>
        <dbReference type="ARBA" id="ARBA00023170"/>
    </source>
</evidence>
<dbReference type="Proteomes" id="UP000681720">
    <property type="component" value="Unassembled WGS sequence"/>
</dbReference>
<proteinExistence type="predicted"/>
<keyword evidence="1" id="KW-0805">Transcription regulation</keyword>
<dbReference type="Pfam" id="PF00104">
    <property type="entry name" value="Hormone_recep"/>
    <property type="match status" value="1"/>
</dbReference>
<reference evidence="7" key="1">
    <citation type="submission" date="2021-02" db="EMBL/GenBank/DDBJ databases">
        <authorList>
            <person name="Nowell W R."/>
        </authorList>
    </citation>
    <scope>NUCLEOTIDE SEQUENCE</scope>
</reference>
<feature type="non-terminal residue" evidence="7">
    <location>
        <position position="1"/>
    </location>
</feature>
<dbReference type="Gene3D" id="1.10.565.10">
    <property type="entry name" value="Retinoid X Receptor"/>
    <property type="match status" value="1"/>
</dbReference>